<evidence type="ECO:0000313" key="3">
    <source>
        <dbReference type="EMBL" id="RCK65362.1"/>
    </source>
</evidence>
<name>A0A367YHK9_9ASCO</name>
<feature type="compositionally biased region" description="Basic and acidic residues" evidence="1">
    <location>
        <begin position="254"/>
        <end position="263"/>
    </location>
</feature>
<dbReference type="EMBL" id="QLNQ01000020">
    <property type="protein sequence ID" value="RCK65530.1"/>
    <property type="molecule type" value="Genomic_DNA"/>
</dbReference>
<dbReference type="EMBL" id="QLNQ01000020">
    <property type="protein sequence ID" value="RCK65362.1"/>
    <property type="molecule type" value="Genomic_DNA"/>
</dbReference>
<evidence type="ECO:0000256" key="1">
    <source>
        <dbReference type="SAM" id="MobiDB-lite"/>
    </source>
</evidence>
<dbReference type="EMBL" id="QLNQ01000020">
    <property type="protein sequence ID" value="RCK65360.1"/>
    <property type="molecule type" value="Genomic_DNA"/>
</dbReference>
<feature type="region of interest" description="Disordered" evidence="1">
    <location>
        <begin position="358"/>
        <end position="394"/>
    </location>
</feature>
<feature type="region of interest" description="Disordered" evidence="1">
    <location>
        <begin position="198"/>
        <end position="272"/>
    </location>
</feature>
<keyword evidence="8" id="KW-1185">Reference proteome</keyword>
<evidence type="ECO:0000313" key="2">
    <source>
        <dbReference type="EMBL" id="RCK65360.1"/>
    </source>
</evidence>
<evidence type="ECO:0000313" key="8">
    <source>
        <dbReference type="Proteomes" id="UP000253472"/>
    </source>
</evidence>
<feature type="region of interest" description="Disordered" evidence="1">
    <location>
        <begin position="83"/>
        <end position="122"/>
    </location>
</feature>
<evidence type="ECO:0000313" key="5">
    <source>
        <dbReference type="EMBL" id="RCK65530.1"/>
    </source>
</evidence>
<dbReference type="AlphaFoldDB" id="A0A367YHK9"/>
<comment type="caution">
    <text evidence="4">The sequence shown here is derived from an EMBL/GenBank/DDBJ whole genome shotgun (WGS) entry which is preliminary data.</text>
</comment>
<dbReference type="EMBL" id="QLNQ01000020">
    <property type="protein sequence ID" value="RCK65363.1"/>
    <property type="molecule type" value="Genomic_DNA"/>
</dbReference>
<evidence type="ECO:0000313" key="7">
    <source>
        <dbReference type="EMBL" id="RCK65539.1"/>
    </source>
</evidence>
<dbReference type="EMBL" id="QLNQ01000020">
    <property type="protein sequence ID" value="RCK65539.1"/>
    <property type="molecule type" value="Genomic_DNA"/>
</dbReference>
<gene>
    <name evidence="5" type="ORF">Cantr_01237</name>
    <name evidence="7" type="ORF">Cantr_01238</name>
    <name evidence="6" type="ORF">Cantr_01239</name>
    <name evidence="3" type="ORF">Cantr_01240</name>
    <name evidence="4" type="ORF">Cantr_01241</name>
    <name evidence="2" type="ORF">Cantr_01242</name>
</gene>
<sequence>MDNDIQDYTTPELPQVAIFRITTIPGVGSLCREPLPCHKLTMPSERPVDLRGLSAPEELSLPLAKDHNLRDTASSELPRATVLSVPEQPAPPFRVHHDPSDGDSSELPRVPVDDVDGNEKITDPFRSRTRTVSIKRPRRANFTAVDGSPPSRHRVFRITTFPGVGSLCRELLPGHKLTMPSERPVDLRGLSAPEELSLPLAKDRNARDTASSELPRAAVLSVPEQPAPPFRAHHDASDGASSELPRVPVDDVDGNEKITDPSRARRRRMGSIKRPRRANFTAVDGSPPSRRQIFRITTIPGVGSLCREPLPCHKLTMPSERPVDLRGLSAPEELSLPLAKDHNLRDTASSELPRATVLSVPEQPAPPFRVHHDPSDGDSSELPRVPVDDVDGNEKIIDPFRSRTRTVSIKRPRRANFTAVDGSPPSRRQIFRITTFPGVGSLCRELLPCHKLTMPSERPVDLRGLSAPEELSLPLAKDRDL</sequence>
<dbReference type="Proteomes" id="UP000253472">
    <property type="component" value="Unassembled WGS sequence"/>
</dbReference>
<organism evidence="4 8">
    <name type="scientific">Candida viswanathii</name>
    <dbReference type="NCBI Taxonomy" id="5486"/>
    <lineage>
        <taxon>Eukaryota</taxon>
        <taxon>Fungi</taxon>
        <taxon>Dikarya</taxon>
        <taxon>Ascomycota</taxon>
        <taxon>Saccharomycotina</taxon>
        <taxon>Pichiomycetes</taxon>
        <taxon>Debaryomycetaceae</taxon>
        <taxon>Candida/Lodderomyces clade</taxon>
        <taxon>Candida</taxon>
    </lineage>
</organism>
<accession>A0A367YHK9</accession>
<dbReference type="EMBL" id="QLNQ01000020">
    <property type="protein sequence ID" value="RCK65538.1"/>
    <property type="molecule type" value="Genomic_DNA"/>
</dbReference>
<proteinExistence type="predicted"/>
<protein>
    <submittedName>
        <fullName evidence="4">Uncharacterized protein</fullName>
    </submittedName>
</protein>
<reference evidence="4 8" key="1">
    <citation type="submission" date="2018-06" db="EMBL/GenBank/DDBJ databases">
        <title>Whole genome sequencing of Candida tropicalis (genome annotated by CSBL at Korea University).</title>
        <authorList>
            <person name="Ahn J."/>
        </authorList>
    </citation>
    <scope>NUCLEOTIDE SEQUENCE [LARGE SCALE GENOMIC DNA]</scope>
    <source>
        <strain evidence="4 8">ATCC 20962</strain>
    </source>
</reference>
<evidence type="ECO:0000313" key="6">
    <source>
        <dbReference type="EMBL" id="RCK65538.1"/>
    </source>
</evidence>
<evidence type="ECO:0000313" key="4">
    <source>
        <dbReference type="EMBL" id="RCK65363.1"/>
    </source>
</evidence>